<dbReference type="NCBIfam" id="TIGR03359">
    <property type="entry name" value="VI_chp_6"/>
    <property type="match status" value="1"/>
</dbReference>
<dbReference type="eggNOG" id="COG3519">
    <property type="taxonomic scope" value="Bacteria"/>
</dbReference>
<dbReference type="HOGENOM" id="CLU_028593_2_1_6"/>
<reference evidence="1 2" key="1">
    <citation type="journal article" date="2012" name="Stand. Genomic Sci.">
        <title>Complete genome sequence of the melanogenic marine bacterium Marinomonas mediterranea type strain (MMB-1(T)).</title>
        <authorList>
            <person name="Lucas-Elio P."/>
            <person name="Goodwin L."/>
            <person name="Woyke T."/>
            <person name="Pitluck S."/>
            <person name="Nolan M."/>
            <person name="Kyrpides N.C."/>
            <person name="Detter J.C."/>
            <person name="Copeland A."/>
            <person name="Teshima H."/>
            <person name="Bruce D."/>
            <person name="Detter C."/>
            <person name="Tapia R."/>
            <person name="Han S."/>
            <person name="Land M.L."/>
            <person name="Ivanova N."/>
            <person name="Mikhailova N."/>
            <person name="Johnston A.W."/>
            <person name="Sanchez-Amat A."/>
        </authorList>
    </citation>
    <scope>NUCLEOTIDE SEQUENCE [LARGE SCALE GENOMIC DNA]</scope>
    <source>
        <strain evidence="2">ATCC 700492 / JCM 21426 / NBRC 103028 / MMB-1</strain>
    </source>
</reference>
<organism evidence="1 2">
    <name type="scientific">Marinomonas mediterranea (strain ATCC 700492 / JCM 21426 / NBRC 103028 / MMB-1)</name>
    <dbReference type="NCBI Taxonomy" id="717774"/>
    <lineage>
        <taxon>Bacteria</taxon>
        <taxon>Pseudomonadati</taxon>
        <taxon>Pseudomonadota</taxon>
        <taxon>Gammaproteobacteria</taxon>
        <taxon>Oceanospirillales</taxon>
        <taxon>Oceanospirillaceae</taxon>
        <taxon>Marinomonas</taxon>
    </lineage>
</organism>
<protein>
    <submittedName>
        <fullName evidence="1">Type VI secretion protein, VC_A0110 family</fullName>
    </submittedName>
</protein>
<dbReference type="EMBL" id="CP002583">
    <property type="protein sequence ID" value="ADZ92879.1"/>
    <property type="molecule type" value="Genomic_DNA"/>
</dbReference>
<dbReference type="STRING" id="717774.Marme_3667"/>
<dbReference type="AlphaFoldDB" id="F2JVZ1"/>
<name>F2JVZ1_MARM1</name>
<evidence type="ECO:0000313" key="1">
    <source>
        <dbReference type="EMBL" id="ADZ92879.1"/>
    </source>
</evidence>
<dbReference type="InterPro" id="IPR010272">
    <property type="entry name" value="T6SS_TssF"/>
</dbReference>
<dbReference type="RefSeq" id="WP_013662781.1">
    <property type="nucleotide sequence ID" value="NC_015276.1"/>
</dbReference>
<sequence>MKEYFEAELRLLKEESQEFAKAYPEQAAMLNLNAVRDRDPYVERLLEGMAFLTSKIRERLDDSVPELSQSLLDQLAPSLCRPFPSHLVLEFSPSALSGGLTNIPKGTVVSSPYKGPDSIKCHFQTTSNIELLPLHVHDISATDVLGRGTKVTIELEKSADIAWADLQNQSLPIFLNCDRSLAYVLYEALTNSTATYATNLDGTLGKAKIDPCRIKVEANTLPAFEQGHDAYNILFDYFNARDRFMFVELCDIDYSLLSENAQRLSITIETALFLPPTHKVDSKTLRINSVVGINTFPAESEPIKASSKYPDFLVKVDSEYGNQASSYWISEVASRDLKNGDVTEYKSLHKLDYRSESDPTFMAQLKRSPTGKWQHYLSLNGSKDIDEQTLSVGLIATNNNYPRKYLDFGDVCELPSEIEQTISVRNISRPSKVSLPPSNQDFGWQLVSMLSQNLTVLDSANKLRALLGLFDWSGLEENKNRILSIDSVTQSRQQKIKKGVLFNIIQFDLTVSETGFSSTADIYFFGSILYAFLGAYADISERIEMKIMTLPSNKEWFWEANLCTES</sequence>
<dbReference type="KEGG" id="mme:Marme_3667"/>
<gene>
    <name evidence="1" type="ordered locus">Marme_3667</name>
</gene>
<dbReference type="Pfam" id="PF05947">
    <property type="entry name" value="T6SS_TssF"/>
    <property type="match status" value="1"/>
</dbReference>
<proteinExistence type="predicted"/>
<evidence type="ECO:0000313" key="2">
    <source>
        <dbReference type="Proteomes" id="UP000001062"/>
    </source>
</evidence>
<keyword evidence="2" id="KW-1185">Reference proteome</keyword>
<dbReference type="PATRIC" id="fig|717774.3.peg.3778"/>
<dbReference type="PANTHER" id="PTHR35370">
    <property type="entry name" value="CYTOPLASMIC PROTEIN-RELATED-RELATED"/>
    <property type="match status" value="1"/>
</dbReference>
<dbReference type="PANTHER" id="PTHR35370:SF1">
    <property type="entry name" value="TYPE VI SECRETION SYSTEM COMPONENT TSSF1"/>
    <property type="match status" value="1"/>
</dbReference>
<dbReference type="Proteomes" id="UP000001062">
    <property type="component" value="Chromosome"/>
</dbReference>
<accession>F2JVZ1</accession>